<feature type="domain" description="NAD-dependent epimerase/dehydratase" evidence="1">
    <location>
        <begin position="5"/>
        <end position="206"/>
    </location>
</feature>
<dbReference type="InterPro" id="IPR001509">
    <property type="entry name" value="Epimerase_deHydtase"/>
</dbReference>
<dbReference type="Gene3D" id="3.40.50.720">
    <property type="entry name" value="NAD(P)-binding Rossmann-like Domain"/>
    <property type="match status" value="1"/>
</dbReference>
<evidence type="ECO:0000313" key="3">
    <source>
        <dbReference type="Proteomes" id="UP000077868"/>
    </source>
</evidence>
<proteinExistence type="predicted"/>
<accession>A0A1A9GIQ3</accession>
<dbReference type="EMBL" id="CP015079">
    <property type="protein sequence ID" value="ANH38187.1"/>
    <property type="molecule type" value="Genomic_DNA"/>
</dbReference>
<dbReference type="AlphaFoldDB" id="A0A1A9GIQ3"/>
<organism evidence="2 3">
    <name type="scientific">Nocardioides dokdonensis FR1436</name>
    <dbReference type="NCBI Taxonomy" id="1300347"/>
    <lineage>
        <taxon>Bacteria</taxon>
        <taxon>Bacillati</taxon>
        <taxon>Actinomycetota</taxon>
        <taxon>Actinomycetes</taxon>
        <taxon>Propionibacteriales</taxon>
        <taxon>Nocardioidaceae</taxon>
        <taxon>Nocardioides</taxon>
    </lineage>
</organism>
<dbReference type="Proteomes" id="UP000077868">
    <property type="component" value="Chromosome"/>
</dbReference>
<reference evidence="2 3" key="1">
    <citation type="submission" date="2016-03" db="EMBL/GenBank/DDBJ databases">
        <title>Complete genome sequence of a soil Actinobacterium, Nocardioides dokdonensis FR1436.</title>
        <authorList>
            <person name="Kwon S.-K."/>
            <person name="Kim K."/>
            <person name="Kim J.F."/>
        </authorList>
    </citation>
    <scope>NUCLEOTIDE SEQUENCE [LARGE SCALE GENOMIC DNA]</scope>
    <source>
        <strain evidence="2 3">FR1436</strain>
    </source>
</reference>
<dbReference type="Pfam" id="PF01370">
    <property type="entry name" value="Epimerase"/>
    <property type="match status" value="1"/>
</dbReference>
<dbReference type="PATRIC" id="fig|1300347.3.peg.1755"/>
<keyword evidence="3" id="KW-1185">Reference proteome</keyword>
<evidence type="ECO:0000313" key="2">
    <source>
        <dbReference type="EMBL" id="ANH38187.1"/>
    </source>
</evidence>
<dbReference type="STRING" id="1300347.I601_1756"/>
<protein>
    <submittedName>
        <fullName evidence="2">NAD dependent epimerase/dehydratase family protein</fullName>
    </submittedName>
</protein>
<sequence>MTTKIVLVGGSGFVGSAVAVALGDACEVRLVPAPRLSTTARDESSLARAAREFPKPPMLVAALSDADVLVNAAGNPDASSQDEDCLFGANALLPAILIRAALDAGVSRFVHVSSAVVQNDRPMLDSTEELREFSPYSSSKIMGEVLVRNLAEGIEAVRYRPPSVHAPSRRVTRMIRRIAGSFASTVASPGTQHTPQALLPNVASAIAYLATVKGPIPSAVHHPSEGVTVTSLMQDLSGGRKPVRIPRWLAVVTVRTARAVGRLHRPTAANARRLELLWLGQEQADSWLTESGWRPPVGRHGWKALGLDESA</sequence>
<dbReference type="KEGG" id="ndk:I601_1756"/>
<dbReference type="SUPFAM" id="SSF51735">
    <property type="entry name" value="NAD(P)-binding Rossmann-fold domains"/>
    <property type="match status" value="1"/>
</dbReference>
<name>A0A1A9GIQ3_9ACTN</name>
<evidence type="ECO:0000259" key="1">
    <source>
        <dbReference type="Pfam" id="PF01370"/>
    </source>
</evidence>
<gene>
    <name evidence="2" type="ORF">I601_1756</name>
</gene>
<dbReference type="OrthoDB" id="9772485at2"/>
<dbReference type="InterPro" id="IPR036291">
    <property type="entry name" value="NAD(P)-bd_dom_sf"/>
</dbReference>